<proteinExistence type="predicted"/>
<sequence>MAMKRSNHALLLLLLLMFITLTGHKMQQVLAQSTCPSNTQQTLNPCATDLTGANGDPSTQCCDAISSVDPTCLCEVMASASLSAADLAKAMQMPTKCGLAAITC</sequence>
<comment type="caution">
    <text evidence="1">The sequence shown here is derived from an EMBL/GenBank/DDBJ whole genome shotgun (WGS) entry which is preliminary data.</text>
</comment>
<evidence type="ECO:0000313" key="2">
    <source>
        <dbReference type="Proteomes" id="UP001162992"/>
    </source>
</evidence>
<accession>A0ACC2ESY2</accession>
<keyword evidence="2" id="KW-1185">Reference proteome</keyword>
<dbReference type="EMBL" id="CM055092">
    <property type="protein sequence ID" value="KAJ7569622.1"/>
    <property type="molecule type" value="Genomic_DNA"/>
</dbReference>
<protein>
    <submittedName>
        <fullName evidence="1">Uncharacterized protein</fullName>
    </submittedName>
</protein>
<reference evidence="2" key="1">
    <citation type="journal article" date="2024" name="Proc. Natl. Acad. Sci. U.S.A.">
        <title>Extraordinary preservation of gene collinearity over three hundred million years revealed in homosporous lycophytes.</title>
        <authorList>
            <person name="Li C."/>
            <person name="Wickell D."/>
            <person name="Kuo L.Y."/>
            <person name="Chen X."/>
            <person name="Nie B."/>
            <person name="Liao X."/>
            <person name="Peng D."/>
            <person name="Ji J."/>
            <person name="Jenkins J."/>
            <person name="Williams M."/>
            <person name="Shu S."/>
            <person name="Plott C."/>
            <person name="Barry K."/>
            <person name="Rajasekar S."/>
            <person name="Grimwood J."/>
            <person name="Han X."/>
            <person name="Sun S."/>
            <person name="Hou Z."/>
            <person name="He W."/>
            <person name="Dai G."/>
            <person name="Sun C."/>
            <person name="Schmutz J."/>
            <person name="Leebens-Mack J.H."/>
            <person name="Li F.W."/>
            <person name="Wang L."/>
        </authorList>
    </citation>
    <scope>NUCLEOTIDE SEQUENCE [LARGE SCALE GENOMIC DNA]</scope>
    <source>
        <strain evidence="2">cv. PW_Plant_1</strain>
    </source>
</reference>
<gene>
    <name evidence="1" type="ORF">O6H91_01G086300</name>
</gene>
<name>A0ACC2ESY2_DIPCM</name>
<organism evidence="1 2">
    <name type="scientific">Diphasiastrum complanatum</name>
    <name type="common">Issler's clubmoss</name>
    <name type="synonym">Lycopodium complanatum</name>
    <dbReference type="NCBI Taxonomy" id="34168"/>
    <lineage>
        <taxon>Eukaryota</taxon>
        <taxon>Viridiplantae</taxon>
        <taxon>Streptophyta</taxon>
        <taxon>Embryophyta</taxon>
        <taxon>Tracheophyta</taxon>
        <taxon>Lycopodiopsida</taxon>
        <taxon>Lycopodiales</taxon>
        <taxon>Lycopodiaceae</taxon>
        <taxon>Lycopodioideae</taxon>
        <taxon>Diphasiastrum</taxon>
    </lineage>
</organism>
<dbReference type="Proteomes" id="UP001162992">
    <property type="component" value="Chromosome 1"/>
</dbReference>
<evidence type="ECO:0000313" key="1">
    <source>
        <dbReference type="EMBL" id="KAJ7569622.1"/>
    </source>
</evidence>